<evidence type="ECO:0000313" key="3">
    <source>
        <dbReference type="Proteomes" id="UP000603200"/>
    </source>
</evidence>
<proteinExistence type="predicted"/>
<comment type="caution">
    <text evidence="2">The sequence shown here is derived from an EMBL/GenBank/DDBJ whole genome shotgun (WGS) entry which is preliminary data.</text>
</comment>
<gene>
    <name evidence="2" type="ORF">Ahu01nite_025530</name>
</gene>
<evidence type="ECO:0000259" key="1">
    <source>
        <dbReference type="Pfam" id="PF21806"/>
    </source>
</evidence>
<dbReference type="RefSeq" id="WP_203836679.1">
    <property type="nucleotide sequence ID" value="NZ_BAAATV010000005.1"/>
</dbReference>
<name>A0ABQ3ZLJ0_9ACTN</name>
<sequence length="203" mass="22783">MSPLLDAVVTEYLPLKEYIADFTVVSADLAGDIWKSERAQYFREPGNKSWESFVAGRWDEAVETAEADLPDLTAYYTSLAQQGSRFYRVRVVDFPVSEYLRWELHVLRVRAKAGERIRIAQPAVTAPAEQKYGTIPELLILGDLAGYVVDYGADGAPCGAAKFVEPAAIARCRASLRDIYDSSEEFEEFFAREVATAEEHDDR</sequence>
<accession>A0ABQ3ZLJ0</accession>
<keyword evidence="3" id="KW-1185">Reference proteome</keyword>
<feature type="domain" description="DUF6879" evidence="1">
    <location>
        <begin position="21"/>
        <end position="191"/>
    </location>
</feature>
<organism evidence="2 3">
    <name type="scientific">Winogradskya humida</name>
    <dbReference type="NCBI Taxonomy" id="113566"/>
    <lineage>
        <taxon>Bacteria</taxon>
        <taxon>Bacillati</taxon>
        <taxon>Actinomycetota</taxon>
        <taxon>Actinomycetes</taxon>
        <taxon>Micromonosporales</taxon>
        <taxon>Micromonosporaceae</taxon>
        <taxon>Winogradskya</taxon>
    </lineage>
</organism>
<dbReference type="Pfam" id="PF21806">
    <property type="entry name" value="DUF6879"/>
    <property type="match status" value="1"/>
</dbReference>
<dbReference type="Proteomes" id="UP000603200">
    <property type="component" value="Unassembled WGS sequence"/>
</dbReference>
<dbReference type="EMBL" id="BOMN01000029">
    <property type="protein sequence ID" value="GIE19451.1"/>
    <property type="molecule type" value="Genomic_DNA"/>
</dbReference>
<protein>
    <recommendedName>
        <fullName evidence="1">DUF6879 domain-containing protein</fullName>
    </recommendedName>
</protein>
<evidence type="ECO:0000313" key="2">
    <source>
        <dbReference type="EMBL" id="GIE19451.1"/>
    </source>
</evidence>
<dbReference type="InterPro" id="IPR049244">
    <property type="entry name" value="DUF6879"/>
</dbReference>
<reference evidence="2 3" key="1">
    <citation type="submission" date="2021-01" db="EMBL/GenBank/DDBJ databases">
        <title>Whole genome shotgun sequence of Actinoplanes humidus NBRC 14915.</title>
        <authorList>
            <person name="Komaki H."/>
            <person name="Tamura T."/>
        </authorList>
    </citation>
    <scope>NUCLEOTIDE SEQUENCE [LARGE SCALE GENOMIC DNA]</scope>
    <source>
        <strain evidence="2 3">NBRC 14915</strain>
    </source>
</reference>